<dbReference type="PANTHER" id="PTHR23526">
    <property type="entry name" value="INTEGRAL MEMBRANE TRANSPORT PROTEIN-RELATED"/>
    <property type="match status" value="1"/>
</dbReference>
<feature type="transmembrane region" description="Helical" evidence="4">
    <location>
        <begin position="174"/>
        <end position="194"/>
    </location>
</feature>
<feature type="transmembrane region" description="Helical" evidence="4">
    <location>
        <begin position="349"/>
        <end position="371"/>
    </location>
</feature>
<evidence type="ECO:0000256" key="3">
    <source>
        <dbReference type="ARBA" id="ARBA00023136"/>
    </source>
</evidence>
<evidence type="ECO:0000256" key="1">
    <source>
        <dbReference type="ARBA" id="ARBA00022692"/>
    </source>
</evidence>
<name>A0A7C3UXM7_UNCW3</name>
<feature type="transmembrane region" description="Helical" evidence="4">
    <location>
        <begin position="105"/>
        <end position="126"/>
    </location>
</feature>
<evidence type="ECO:0000313" key="6">
    <source>
        <dbReference type="EMBL" id="HGE99981.1"/>
    </source>
</evidence>
<dbReference type="AlphaFoldDB" id="A0A7C3UXM7"/>
<dbReference type="InterPro" id="IPR036259">
    <property type="entry name" value="MFS_trans_sf"/>
</dbReference>
<feature type="transmembrane region" description="Helical" evidence="4">
    <location>
        <begin position="227"/>
        <end position="249"/>
    </location>
</feature>
<feature type="transmembrane region" description="Helical" evidence="4">
    <location>
        <begin position="147"/>
        <end position="168"/>
    </location>
</feature>
<dbReference type="PANTHER" id="PTHR23526:SF2">
    <property type="entry name" value="MAJOR FACILITATOR SUPERFAMILY (MFS) PROFILE DOMAIN-CONTAINING PROTEIN"/>
    <property type="match status" value="1"/>
</dbReference>
<sequence length="442" mass="50276">MAERIIEERRESLRNSFFDGLFASINLGFTQNYLTPFALLLGANSFQIGLISSFPQLASSLTQIISPDLIERWPKRVKFISYAVFLQAFLWLLISFLPFLPGEKIFLYILLLTLNTSFGSAATPVWQSLMSDTVEKERYGAYFAWRGRVLGFVTLIANFTAGFLLFLFADEKVFGFFLLFFISAITRAISGYFISRMVEIPLRVVPERRFSYFGFIKRLPESNFVKFTLFVSLMNFATFIAAPFFSVYMLRDLKFAYSTYTLITTSSTLASLLTLPFWGRYGDRYGNARMLKVSALLIPLIPLLWLISANPIFLILINAFAGYAWSGFNLCAVNFIFDAASPEVRTRCLGYFNFTNGIALFFGGLIGGYLAGRVPSLFFRSPLLTLFLISGILRLLTNLFLLKRFREVRGVEPIEGKELLSVVLGLKPVLSLSEDLLFWKKR</sequence>
<feature type="transmembrane region" description="Helical" evidence="4">
    <location>
        <begin position="255"/>
        <end position="278"/>
    </location>
</feature>
<evidence type="ECO:0000259" key="5">
    <source>
        <dbReference type="PROSITE" id="PS50850"/>
    </source>
</evidence>
<reference evidence="6" key="1">
    <citation type="journal article" date="2020" name="mSystems">
        <title>Genome- and Community-Level Interaction Insights into Carbon Utilization and Element Cycling Functions of Hydrothermarchaeota in Hydrothermal Sediment.</title>
        <authorList>
            <person name="Zhou Z."/>
            <person name="Liu Y."/>
            <person name="Xu W."/>
            <person name="Pan J."/>
            <person name="Luo Z.H."/>
            <person name="Li M."/>
        </authorList>
    </citation>
    <scope>NUCLEOTIDE SEQUENCE [LARGE SCALE GENOMIC DNA]</scope>
    <source>
        <strain evidence="6">SpSt-906</strain>
    </source>
</reference>
<keyword evidence="3 4" id="KW-0472">Membrane</keyword>
<dbReference type="SUPFAM" id="SSF103473">
    <property type="entry name" value="MFS general substrate transporter"/>
    <property type="match status" value="1"/>
</dbReference>
<dbReference type="Gene3D" id="1.20.1250.20">
    <property type="entry name" value="MFS general substrate transporter like domains"/>
    <property type="match status" value="2"/>
</dbReference>
<accession>A0A7C3UXM7</accession>
<proteinExistence type="predicted"/>
<protein>
    <submittedName>
        <fullName evidence="6">MFS transporter</fullName>
    </submittedName>
</protein>
<dbReference type="Pfam" id="PF07690">
    <property type="entry name" value="MFS_1"/>
    <property type="match status" value="2"/>
</dbReference>
<keyword evidence="2 4" id="KW-1133">Transmembrane helix</keyword>
<comment type="caution">
    <text evidence="6">The sequence shown here is derived from an EMBL/GenBank/DDBJ whole genome shotgun (WGS) entry which is preliminary data.</text>
</comment>
<evidence type="ECO:0000256" key="4">
    <source>
        <dbReference type="SAM" id="Phobius"/>
    </source>
</evidence>
<evidence type="ECO:0000256" key="2">
    <source>
        <dbReference type="ARBA" id="ARBA00022989"/>
    </source>
</evidence>
<feature type="transmembrane region" description="Helical" evidence="4">
    <location>
        <begin position="290"/>
        <end position="307"/>
    </location>
</feature>
<organism evidence="6">
    <name type="scientific">candidate division WOR-3 bacterium</name>
    <dbReference type="NCBI Taxonomy" id="2052148"/>
    <lineage>
        <taxon>Bacteria</taxon>
        <taxon>Bacteria division WOR-3</taxon>
    </lineage>
</organism>
<dbReference type="PROSITE" id="PS50850">
    <property type="entry name" value="MFS"/>
    <property type="match status" value="1"/>
</dbReference>
<feature type="transmembrane region" description="Helical" evidence="4">
    <location>
        <begin position="313"/>
        <end position="337"/>
    </location>
</feature>
<dbReference type="GO" id="GO:0022857">
    <property type="term" value="F:transmembrane transporter activity"/>
    <property type="evidence" value="ECO:0007669"/>
    <property type="project" value="InterPro"/>
</dbReference>
<dbReference type="InterPro" id="IPR020846">
    <property type="entry name" value="MFS_dom"/>
</dbReference>
<feature type="domain" description="Major facilitator superfamily (MFS) profile" evidence="5">
    <location>
        <begin position="221"/>
        <end position="442"/>
    </location>
</feature>
<gene>
    <name evidence="6" type="ORF">ENX07_07955</name>
</gene>
<feature type="transmembrane region" description="Helical" evidence="4">
    <location>
        <begin position="79"/>
        <end position="99"/>
    </location>
</feature>
<dbReference type="InterPro" id="IPR052528">
    <property type="entry name" value="Sugar_transport-like"/>
</dbReference>
<keyword evidence="1 4" id="KW-0812">Transmembrane</keyword>
<feature type="transmembrane region" description="Helical" evidence="4">
    <location>
        <begin position="383"/>
        <end position="402"/>
    </location>
</feature>
<dbReference type="EMBL" id="DTMQ01000048">
    <property type="protein sequence ID" value="HGE99981.1"/>
    <property type="molecule type" value="Genomic_DNA"/>
</dbReference>
<dbReference type="InterPro" id="IPR011701">
    <property type="entry name" value="MFS"/>
</dbReference>